<evidence type="ECO:0000256" key="1">
    <source>
        <dbReference type="ARBA" id="ARBA00004173"/>
    </source>
</evidence>
<sequence length="254" mass="29059">MGRYDFRPLRVRQTAKALFDTKRNAALPPWYQTVGDIPPSETLARPILRAPRPKGSKKPSRMFQPLPIHYPEDKLRSEFFGDHPWELARPRIIVEDSGNDAKGYDWSRIVQPGKQLDGESVVQRQMWLMKHESYSKAKAYDQARKEFYHHRHLEDVRRRIAKEEALSTGAYFGKGPLEIGMELEDQAWENWKSWATKQIEDEQQMRAQMFSGQKSSESEQLSGAELDEAVEEVQPSVPASGEGQPALGGAAMHP</sequence>
<organism evidence="8 9">
    <name type="scientific">Zopfia rhizophila CBS 207.26</name>
    <dbReference type="NCBI Taxonomy" id="1314779"/>
    <lineage>
        <taxon>Eukaryota</taxon>
        <taxon>Fungi</taxon>
        <taxon>Dikarya</taxon>
        <taxon>Ascomycota</taxon>
        <taxon>Pezizomycotina</taxon>
        <taxon>Dothideomycetes</taxon>
        <taxon>Dothideomycetes incertae sedis</taxon>
        <taxon>Zopfiaceae</taxon>
        <taxon>Zopfia</taxon>
    </lineage>
</organism>
<evidence type="ECO:0000313" key="8">
    <source>
        <dbReference type="EMBL" id="KAF2185624.1"/>
    </source>
</evidence>
<dbReference type="GO" id="GO:0005763">
    <property type="term" value="C:mitochondrial small ribosomal subunit"/>
    <property type="evidence" value="ECO:0007669"/>
    <property type="project" value="UniProtKB-UniRule"/>
</dbReference>
<keyword evidence="3 6" id="KW-0689">Ribosomal protein</keyword>
<evidence type="ECO:0000256" key="6">
    <source>
        <dbReference type="PIRNR" id="PIRNR029764"/>
    </source>
</evidence>
<comment type="subcellular location">
    <subcellularLocation>
        <location evidence="1 6">Mitochondrion</location>
    </subcellularLocation>
</comment>
<dbReference type="InterPro" id="IPR016939">
    <property type="entry name" value="Ribosomal_mS23_fun"/>
</dbReference>
<name>A0A6A6E1F8_9PEZI</name>
<gene>
    <name evidence="8" type="ORF">K469DRAFT_707853</name>
</gene>
<evidence type="ECO:0000313" key="9">
    <source>
        <dbReference type="Proteomes" id="UP000800200"/>
    </source>
</evidence>
<dbReference type="PANTHER" id="PTHR37799:SF1">
    <property type="entry name" value="SMALL RIBOSOMAL SUBUNIT PROTEIN MS23"/>
    <property type="match status" value="1"/>
</dbReference>
<evidence type="ECO:0000256" key="5">
    <source>
        <dbReference type="ARBA" id="ARBA00023274"/>
    </source>
</evidence>
<feature type="region of interest" description="Disordered" evidence="7">
    <location>
        <begin position="206"/>
        <end position="254"/>
    </location>
</feature>
<keyword evidence="9" id="KW-1185">Reference proteome</keyword>
<dbReference type="PIRSF" id="PIRSF029764">
    <property type="entry name" value="RSM25"/>
    <property type="match status" value="1"/>
</dbReference>
<feature type="compositionally biased region" description="Polar residues" evidence="7">
    <location>
        <begin position="210"/>
        <end position="221"/>
    </location>
</feature>
<dbReference type="PANTHER" id="PTHR37799">
    <property type="entry name" value="37S RIBOSOMAL PROTEIN S25, MITOCHONDRIAL"/>
    <property type="match status" value="1"/>
</dbReference>
<dbReference type="Pfam" id="PF13741">
    <property type="entry name" value="MRP-S25"/>
    <property type="match status" value="1"/>
</dbReference>
<evidence type="ECO:0000256" key="7">
    <source>
        <dbReference type="SAM" id="MobiDB-lite"/>
    </source>
</evidence>
<dbReference type="Proteomes" id="UP000800200">
    <property type="component" value="Unassembled WGS sequence"/>
</dbReference>
<keyword evidence="4 6" id="KW-0496">Mitochondrion</keyword>
<dbReference type="GO" id="GO:0003735">
    <property type="term" value="F:structural constituent of ribosome"/>
    <property type="evidence" value="ECO:0007669"/>
    <property type="project" value="UniProtKB-UniRule"/>
</dbReference>
<evidence type="ECO:0000256" key="2">
    <source>
        <dbReference type="ARBA" id="ARBA00009864"/>
    </source>
</evidence>
<proteinExistence type="inferred from homology"/>
<evidence type="ECO:0000256" key="4">
    <source>
        <dbReference type="ARBA" id="ARBA00023128"/>
    </source>
</evidence>
<reference evidence="8" key="1">
    <citation type="journal article" date="2020" name="Stud. Mycol.">
        <title>101 Dothideomycetes genomes: a test case for predicting lifestyles and emergence of pathogens.</title>
        <authorList>
            <person name="Haridas S."/>
            <person name="Albert R."/>
            <person name="Binder M."/>
            <person name="Bloem J."/>
            <person name="Labutti K."/>
            <person name="Salamov A."/>
            <person name="Andreopoulos B."/>
            <person name="Baker S."/>
            <person name="Barry K."/>
            <person name="Bills G."/>
            <person name="Bluhm B."/>
            <person name="Cannon C."/>
            <person name="Castanera R."/>
            <person name="Culley D."/>
            <person name="Daum C."/>
            <person name="Ezra D."/>
            <person name="Gonzalez J."/>
            <person name="Henrissat B."/>
            <person name="Kuo A."/>
            <person name="Liang C."/>
            <person name="Lipzen A."/>
            <person name="Lutzoni F."/>
            <person name="Magnuson J."/>
            <person name="Mondo S."/>
            <person name="Nolan M."/>
            <person name="Ohm R."/>
            <person name="Pangilinan J."/>
            <person name="Park H.-J."/>
            <person name="Ramirez L."/>
            <person name="Alfaro M."/>
            <person name="Sun H."/>
            <person name="Tritt A."/>
            <person name="Yoshinaga Y."/>
            <person name="Zwiers L.-H."/>
            <person name="Turgeon B."/>
            <person name="Goodwin S."/>
            <person name="Spatafora J."/>
            <person name="Crous P."/>
            <person name="Grigoriev I."/>
        </authorList>
    </citation>
    <scope>NUCLEOTIDE SEQUENCE</scope>
    <source>
        <strain evidence="8">CBS 207.26</strain>
    </source>
</reference>
<dbReference type="AlphaFoldDB" id="A0A6A6E1F8"/>
<keyword evidence="5 6" id="KW-0687">Ribonucleoprotein</keyword>
<dbReference type="OrthoDB" id="5542239at2759"/>
<comment type="subunit">
    <text evidence="6">Component of the mitochondrial small ribosomal subunit.</text>
</comment>
<evidence type="ECO:0000256" key="3">
    <source>
        <dbReference type="ARBA" id="ARBA00022980"/>
    </source>
</evidence>
<accession>A0A6A6E1F8</accession>
<protein>
    <recommendedName>
        <fullName evidence="6">37S ribosomal protein S25, mitochondrial</fullName>
    </recommendedName>
</protein>
<dbReference type="EMBL" id="ML994633">
    <property type="protein sequence ID" value="KAF2185624.1"/>
    <property type="molecule type" value="Genomic_DNA"/>
</dbReference>
<comment type="similarity">
    <text evidence="2">Belongs to the mitochondrion-specific ribosomal protein mS23 family.</text>
</comment>